<dbReference type="RefSeq" id="WP_022529498.1">
    <property type="nucleotide sequence ID" value="NZ_KI271588.1"/>
</dbReference>
<dbReference type="EC" id="2.7.13.3" evidence="2"/>
<keyword evidence="5" id="KW-0902">Two-component regulatory system</keyword>
<keyword evidence="6" id="KW-0812">Transmembrane</keyword>
<proteinExistence type="predicted"/>
<keyword evidence="4 9" id="KW-0418">Kinase</keyword>
<dbReference type="eggNOG" id="COG4585">
    <property type="taxonomic scope" value="Bacteria"/>
</dbReference>
<dbReference type="HOGENOM" id="CLU_000445_20_8_9"/>
<dbReference type="InterPro" id="IPR036890">
    <property type="entry name" value="HATPase_C_sf"/>
</dbReference>
<evidence type="ECO:0000256" key="3">
    <source>
        <dbReference type="ARBA" id="ARBA00022679"/>
    </source>
</evidence>
<gene>
    <name evidence="9" type="primary">desK</name>
    <name evidence="9" type="ORF">L248_2913</name>
</gene>
<feature type="transmembrane region" description="Helical" evidence="6">
    <location>
        <begin position="40"/>
        <end position="56"/>
    </location>
</feature>
<keyword evidence="10" id="KW-1185">Reference proteome</keyword>
<evidence type="ECO:0000256" key="1">
    <source>
        <dbReference type="ARBA" id="ARBA00000085"/>
    </source>
</evidence>
<evidence type="ECO:0000256" key="4">
    <source>
        <dbReference type="ARBA" id="ARBA00022777"/>
    </source>
</evidence>
<organism evidence="9 10">
    <name type="scientific">Schleiferilactobacillus shenzhenensis LY-73</name>
    <dbReference type="NCBI Taxonomy" id="1231336"/>
    <lineage>
        <taxon>Bacteria</taxon>
        <taxon>Bacillati</taxon>
        <taxon>Bacillota</taxon>
        <taxon>Bacilli</taxon>
        <taxon>Lactobacillales</taxon>
        <taxon>Lactobacillaceae</taxon>
        <taxon>Schleiferilactobacillus</taxon>
    </lineage>
</organism>
<protein>
    <recommendedName>
        <fullName evidence="2">histidine kinase</fullName>
        <ecNumber evidence="2">2.7.13.3</ecNumber>
    </recommendedName>
</protein>
<keyword evidence="6" id="KW-1133">Transmembrane helix</keyword>
<comment type="catalytic activity">
    <reaction evidence="1">
        <text>ATP + protein L-histidine = ADP + protein N-phospho-L-histidine.</text>
        <dbReference type="EC" id="2.7.13.3"/>
    </reaction>
</comment>
<dbReference type="PANTHER" id="PTHR24421">
    <property type="entry name" value="NITRATE/NITRITE SENSOR PROTEIN NARX-RELATED"/>
    <property type="match status" value="1"/>
</dbReference>
<dbReference type="OrthoDB" id="9797605at2"/>
<dbReference type="InterPro" id="IPR011712">
    <property type="entry name" value="Sig_transdc_His_kin_sub3_dim/P"/>
</dbReference>
<dbReference type="GO" id="GO:0016020">
    <property type="term" value="C:membrane"/>
    <property type="evidence" value="ECO:0007669"/>
    <property type="project" value="InterPro"/>
</dbReference>
<dbReference type="Proteomes" id="UP000030647">
    <property type="component" value="Unassembled WGS sequence"/>
</dbReference>
<feature type="transmembrane region" description="Helical" evidence="6">
    <location>
        <begin position="68"/>
        <end position="86"/>
    </location>
</feature>
<dbReference type="Pfam" id="PF02518">
    <property type="entry name" value="HATPase_c"/>
    <property type="match status" value="1"/>
</dbReference>
<dbReference type="STRING" id="1231336.L248_2913"/>
<dbReference type="GO" id="GO:0046983">
    <property type="term" value="F:protein dimerization activity"/>
    <property type="evidence" value="ECO:0007669"/>
    <property type="project" value="InterPro"/>
</dbReference>
<dbReference type="InterPro" id="IPR050482">
    <property type="entry name" value="Sensor_HK_TwoCompSys"/>
</dbReference>
<reference evidence="10" key="1">
    <citation type="journal article" date="2013" name="Genome Announc.">
        <title>Whole-Genome Sequencing of Lactobacillus shenzhenensis Strain LY-73T.</title>
        <authorList>
            <person name="Lin Z."/>
            <person name="Liu Z."/>
            <person name="Yang R."/>
            <person name="Zou Y."/>
            <person name="Wan D."/>
            <person name="Chen J."/>
            <person name="Guo M."/>
            <person name="Zhao J."/>
            <person name="Fang C."/>
            <person name="Yang R."/>
            <person name="Liu F."/>
        </authorList>
    </citation>
    <scope>NUCLEOTIDE SEQUENCE [LARGE SCALE GENOMIC DNA]</scope>
    <source>
        <strain evidence="10">LY-73</strain>
    </source>
</reference>
<sequence length="372" mass="42177">MAEKSRRSTTHTNRIWDYIWLVFVPYSLTDYLPPKTLSDYGWLTAIGVFILAYVTANETKRWRAPAIVLEVGITFVFALWQQNFYLMIFPAWQLPYMFSYYPQRKLYPFFGLYYAVLAAALFVAWLKYPREVMSPWVWMGLFFPLISPWFSNYMARSSMQDRAMAQTNRRLEAVVRRGERERIARDLHDTLGQSFSMITIKTQLAEKLLEKKPDQVAAELKDIEATSRANLQLVRQIVNDLHQQSISDVLLAQEENLAAASIHLDTEDEEDANSWPTAIQNTISAVLQECVTNVIRHSHAHALAITFSKTAAVYAVQIQDDGVGSASYTRQGANGVSGMAQRIQDLGGTFTIAANRIGTIVTCTIPKEGPDA</sequence>
<accession>U4TTL9</accession>
<evidence type="ECO:0000259" key="8">
    <source>
        <dbReference type="Pfam" id="PF07730"/>
    </source>
</evidence>
<dbReference type="PANTHER" id="PTHR24421:SF63">
    <property type="entry name" value="SENSOR HISTIDINE KINASE DESK"/>
    <property type="match status" value="1"/>
</dbReference>
<keyword evidence="3" id="KW-0808">Transferase</keyword>
<dbReference type="Gene3D" id="1.20.5.1930">
    <property type="match status" value="1"/>
</dbReference>
<dbReference type="SUPFAM" id="SSF55874">
    <property type="entry name" value="ATPase domain of HSP90 chaperone/DNA topoisomerase II/histidine kinase"/>
    <property type="match status" value="1"/>
</dbReference>
<feature type="domain" description="Histidine kinase/HSP90-like ATPase" evidence="7">
    <location>
        <begin position="281"/>
        <end position="368"/>
    </location>
</feature>
<name>U4TTL9_9LACO</name>
<keyword evidence="6" id="KW-0472">Membrane</keyword>
<evidence type="ECO:0000259" key="7">
    <source>
        <dbReference type="Pfam" id="PF02518"/>
    </source>
</evidence>
<dbReference type="InterPro" id="IPR003594">
    <property type="entry name" value="HATPase_dom"/>
</dbReference>
<feature type="domain" description="Signal transduction histidine kinase subgroup 3 dimerisation and phosphoacceptor" evidence="8">
    <location>
        <begin position="179"/>
        <end position="244"/>
    </location>
</feature>
<feature type="transmembrane region" description="Helical" evidence="6">
    <location>
        <begin position="133"/>
        <end position="150"/>
    </location>
</feature>
<evidence type="ECO:0000313" key="9">
    <source>
        <dbReference type="EMBL" id="ERL65238.1"/>
    </source>
</evidence>
<feature type="transmembrane region" description="Helical" evidence="6">
    <location>
        <begin position="106"/>
        <end position="126"/>
    </location>
</feature>
<evidence type="ECO:0000313" key="10">
    <source>
        <dbReference type="Proteomes" id="UP000030647"/>
    </source>
</evidence>
<dbReference type="AlphaFoldDB" id="U4TTL9"/>
<evidence type="ECO:0000256" key="5">
    <source>
        <dbReference type="ARBA" id="ARBA00023012"/>
    </source>
</evidence>
<dbReference type="EMBL" id="KI271588">
    <property type="protein sequence ID" value="ERL65238.1"/>
    <property type="molecule type" value="Genomic_DNA"/>
</dbReference>
<evidence type="ECO:0000256" key="6">
    <source>
        <dbReference type="SAM" id="Phobius"/>
    </source>
</evidence>
<dbReference type="GO" id="GO:0000155">
    <property type="term" value="F:phosphorelay sensor kinase activity"/>
    <property type="evidence" value="ECO:0007669"/>
    <property type="project" value="InterPro"/>
</dbReference>
<evidence type="ECO:0000256" key="2">
    <source>
        <dbReference type="ARBA" id="ARBA00012438"/>
    </source>
</evidence>
<dbReference type="Gene3D" id="3.30.565.10">
    <property type="entry name" value="Histidine kinase-like ATPase, C-terminal domain"/>
    <property type="match status" value="1"/>
</dbReference>
<dbReference type="Pfam" id="PF07730">
    <property type="entry name" value="HisKA_3"/>
    <property type="match status" value="1"/>
</dbReference>
<dbReference type="CDD" id="cd16917">
    <property type="entry name" value="HATPase_UhpB-NarQ-NarX-like"/>
    <property type="match status" value="1"/>
</dbReference>